<name>A0A2Z4UE35_9FIRM</name>
<dbReference type="RefSeq" id="WP_111920672.1">
    <property type="nucleotide sequence ID" value="NZ_CP030280.1"/>
</dbReference>
<accession>A0A2Z4UE35</accession>
<dbReference type="KEGG" id="blau:DQQ01_15100"/>
<dbReference type="EMBL" id="CP030280">
    <property type="protein sequence ID" value="AWY99228.1"/>
    <property type="molecule type" value="Genomic_DNA"/>
</dbReference>
<feature type="compositionally biased region" description="Polar residues" evidence="1">
    <location>
        <begin position="76"/>
        <end position="85"/>
    </location>
</feature>
<keyword evidence="2" id="KW-0472">Membrane</keyword>
<keyword evidence="2" id="KW-1133">Transmembrane helix</keyword>
<organism evidence="3 4">
    <name type="scientific">Blautia argi</name>
    <dbReference type="NCBI Taxonomy" id="1912897"/>
    <lineage>
        <taxon>Bacteria</taxon>
        <taxon>Bacillati</taxon>
        <taxon>Bacillota</taxon>
        <taxon>Clostridia</taxon>
        <taxon>Lachnospirales</taxon>
        <taxon>Lachnospiraceae</taxon>
        <taxon>Blautia</taxon>
    </lineage>
</organism>
<proteinExistence type="predicted"/>
<protein>
    <submittedName>
        <fullName evidence="3">Uncharacterized protein</fullName>
    </submittedName>
</protein>
<dbReference type="AlphaFoldDB" id="A0A2Z4UE35"/>
<evidence type="ECO:0000256" key="2">
    <source>
        <dbReference type="SAM" id="Phobius"/>
    </source>
</evidence>
<keyword evidence="2" id="KW-0812">Transmembrane</keyword>
<feature type="transmembrane region" description="Helical" evidence="2">
    <location>
        <begin position="14"/>
        <end position="34"/>
    </location>
</feature>
<gene>
    <name evidence="3" type="ORF">DQQ01_15100</name>
</gene>
<evidence type="ECO:0000256" key="1">
    <source>
        <dbReference type="SAM" id="MobiDB-lite"/>
    </source>
</evidence>
<sequence length="169" mass="19173">MQQIQQQINLFHTLFYVCLGLSIFCLVLSIFFFFKFDIRNIFNARTGRSVKKTVQRVEEMNAKTGPLRRPVGRGNTGTLSRSGNLGKSRKLSGVRQVNREDIIQPPSQPTEPLSNAYTEEAGVAEVLHMEKREALTPEKAQQEADESFGMFRIEKCILLIHTDEVEGGR</sequence>
<dbReference type="OrthoDB" id="9993432at2"/>
<keyword evidence="4" id="KW-1185">Reference proteome</keyword>
<evidence type="ECO:0000313" key="3">
    <source>
        <dbReference type="EMBL" id="AWY99228.1"/>
    </source>
</evidence>
<evidence type="ECO:0000313" key="4">
    <source>
        <dbReference type="Proteomes" id="UP000250003"/>
    </source>
</evidence>
<feature type="region of interest" description="Disordered" evidence="1">
    <location>
        <begin position="65"/>
        <end position="114"/>
    </location>
</feature>
<reference evidence="4" key="1">
    <citation type="submission" date="2018-06" db="EMBL/GenBank/DDBJ databases">
        <title>Description of Blautia argi sp. nov., a new anaerobic isolated from dog feces.</title>
        <authorList>
            <person name="Chang Y.-H."/>
            <person name="Paek J."/>
            <person name="Shin Y."/>
        </authorList>
    </citation>
    <scope>NUCLEOTIDE SEQUENCE [LARGE SCALE GENOMIC DNA]</scope>
    <source>
        <strain evidence="4">KCTC 15426</strain>
    </source>
</reference>
<dbReference type="Proteomes" id="UP000250003">
    <property type="component" value="Chromosome"/>
</dbReference>